<dbReference type="InterPro" id="IPR036452">
    <property type="entry name" value="Ribo_hydro-like"/>
</dbReference>
<dbReference type="SUPFAM" id="SSF53590">
    <property type="entry name" value="Nucleoside hydrolase"/>
    <property type="match status" value="1"/>
</dbReference>
<dbReference type="Proteomes" id="UP001595683">
    <property type="component" value="Unassembled WGS sequence"/>
</dbReference>
<protein>
    <submittedName>
        <fullName evidence="4">Nucleoside hydrolase</fullName>
    </submittedName>
</protein>
<evidence type="ECO:0000259" key="3">
    <source>
        <dbReference type="Pfam" id="PF01156"/>
    </source>
</evidence>
<dbReference type="PANTHER" id="PTHR12304">
    <property type="entry name" value="INOSINE-URIDINE PREFERRING NUCLEOSIDE HYDROLASE"/>
    <property type="match status" value="1"/>
</dbReference>
<dbReference type="RefSeq" id="WP_229815302.1">
    <property type="nucleotide sequence ID" value="NZ_BMZP01000010.1"/>
</dbReference>
<dbReference type="Gene3D" id="3.90.245.10">
    <property type="entry name" value="Ribonucleoside hydrolase-like"/>
    <property type="match status" value="1"/>
</dbReference>
<reference evidence="5" key="1">
    <citation type="journal article" date="2019" name="Int. J. Syst. Evol. Microbiol.">
        <title>The Global Catalogue of Microorganisms (GCM) 10K type strain sequencing project: providing services to taxonomists for standard genome sequencing and annotation.</title>
        <authorList>
            <consortium name="The Broad Institute Genomics Platform"/>
            <consortium name="The Broad Institute Genome Sequencing Center for Infectious Disease"/>
            <person name="Wu L."/>
            <person name="Ma J."/>
        </authorList>
    </citation>
    <scope>NUCLEOTIDE SEQUENCE [LARGE SCALE GENOMIC DNA]</scope>
    <source>
        <strain evidence="5">KCTC 42224</strain>
    </source>
</reference>
<comment type="caution">
    <text evidence="4">The sequence shown here is derived from an EMBL/GenBank/DDBJ whole genome shotgun (WGS) entry which is preliminary data.</text>
</comment>
<evidence type="ECO:0000313" key="5">
    <source>
        <dbReference type="Proteomes" id="UP001595683"/>
    </source>
</evidence>
<keyword evidence="1 4" id="KW-0378">Hydrolase</keyword>
<evidence type="ECO:0000313" key="4">
    <source>
        <dbReference type="EMBL" id="MFC3673852.1"/>
    </source>
</evidence>
<dbReference type="InterPro" id="IPR001910">
    <property type="entry name" value="Inosine/uridine_hydrolase_dom"/>
</dbReference>
<feature type="domain" description="Inosine/uridine-preferring nucleoside hydrolase" evidence="3">
    <location>
        <begin position="3"/>
        <end position="213"/>
    </location>
</feature>
<name>A0ABV7VA74_9SPHN</name>
<proteinExistence type="predicted"/>
<dbReference type="EMBL" id="JBHRYE010000053">
    <property type="protein sequence ID" value="MFC3673852.1"/>
    <property type="molecule type" value="Genomic_DNA"/>
</dbReference>
<evidence type="ECO:0000256" key="1">
    <source>
        <dbReference type="ARBA" id="ARBA00022801"/>
    </source>
</evidence>
<dbReference type="PANTHER" id="PTHR12304:SF4">
    <property type="entry name" value="URIDINE NUCLEOSIDASE"/>
    <property type="match status" value="1"/>
</dbReference>
<dbReference type="GO" id="GO:0016787">
    <property type="term" value="F:hydrolase activity"/>
    <property type="evidence" value="ECO:0007669"/>
    <property type="project" value="UniProtKB-KW"/>
</dbReference>
<dbReference type="InterPro" id="IPR023186">
    <property type="entry name" value="IUNH"/>
</dbReference>
<gene>
    <name evidence="4" type="ORF">ACFOOT_20730</name>
</gene>
<organism evidence="4 5">
    <name type="scientific">Novosphingobium pokkalii</name>
    <dbReference type="NCBI Taxonomy" id="1770194"/>
    <lineage>
        <taxon>Bacteria</taxon>
        <taxon>Pseudomonadati</taxon>
        <taxon>Pseudomonadota</taxon>
        <taxon>Alphaproteobacteria</taxon>
        <taxon>Sphingomonadales</taxon>
        <taxon>Sphingomonadaceae</taxon>
        <taxon>Novosphingobium</taxon>
    </lineage>
</organism>
<sequence length="303" mass="32444">MRVIVDNDFAGDPDGLFQLAHALRSPSADVRLIVGSHLHSPQDAEPDDGHQADKAAAKVRELLGVMGLAGRVPVVRGAEGVLGRKDRRNSAEAVAAILAEGMRSDVNTPLFYTAGAGLTDLAAALQAEPRLAQRMTLVWIGGAEHPGGALPPPGATSGEYNFTIDPAAAQFVFGQSDIPIWQVPRDAYRQMLVSFAELRALAQSGPLGAWLVGNVERMRGALAERGMNLGETYALGDSPLVTLTALQSAFEPDPASSRYHLVPTPRLGSDGAYQLRPDGRPMRVYDWIDTRLTFADMFAKLSH</sequence>
<dbReference type="Pfam" id="PF01156">
    <property type="entry name" value="IU_nuc_hydro"/>
    <property type="match status" value="1"/>
</dbReference>
<keyword evidence="5" id="KW-1185">Reference proteome</keyword>
<accession>A0ABV7VA74</accession>
<evidence type="ECO:0000256" key="2">
    <source>
        <dbReference type="ARBA" id="ARBA00023295"/>
    </source>
</evidence>
<keyword evidence="2" id="KW-0326">Glycosidase</keyword>